<feature type="compositionally biased region" description="Low complexity" evidence="2">
    <location>
        <begin position="32"/>
        <end position="42"/>
    </location>
</feature>
<dbReference type="OMA" id="QWEAGRQ"/>
<reference evidence="3" key="1">
    <citation type="submission" date="2019-11" db="EMBL/GenBank/DDBJ databases">
        <title>Bipolaris sorokiniana Genome sequencing.</title>
        <authorList>
            <person name="Wang H."/>
        </authorList>
    </citation>
    <scope>NUCLEOTIDE SEQUENCE</scope>
</reference>
<evidence type="ECO:0000256" key="1">
    <source>
        <dbReference type="ARBA" id="ARBA00022786"/>
    </source>
</evidence>
<dbReference type="Pfam" id="PF10471">
    <property type="entry name" value="ANAPC_CDC26"/>
    <property type="match status" value="1"/>
</dbReference>
<sequence length="59" mass="7033">MLRRAPTTITLTQNDIEQWEAMRQRKLYEAKQQQVEQEQQQASREEAKARSKKDRIMGA</sequence>
<dbReference type="EMBL" id="WNKQ01000008">
    <property type="protein sequence ID" value="KAF5849883.1"/>
    <property type="molecule type" value="Genomic_DNA"/>
</dbReference>
<feature type="region of interest" description="Disordered" evidence="2">
    <location>
        <begin position="32"/>
        <end position="59"/>
    </location>
</feature>
<accession>A0A8H5ZLD7</accession>
<evidence type="ECO:0000313" key="4">
    <source>
        <dbReference type="Proteomes" id="UP000624244"/>
    </source>
</evidence>
<feature type="compositionally biased region" description="Basic and acidic residues" evidence="2">
    <location>
        <begin position="43"/>
        <end position="59"/>
    </location>
</feature>
<proteinExistence type="predicted"/>
<dbReference type="GO" id="GO:0005680">
    <property type="term" value="C:anaphase-promoting complex"/>
    <property type="evidence" value="ECO:0007669"/>
    <property type="project" value="InterPro"/>
</dbReference>
<dbReference type="GO" id="GO:0031145">
    <property type="term" value="P:anaphase-promoting complex-dependent catabolic process"/>
    <property type="evidence" value="ECO:0007669"/>
    <property type="project" value="InterPro"/>
</dbReference>
<comment type="caution">
    <text evidence="3">The sequence shown here is derived from an EMBL/GenBank/DDBJ whole genome shotgun (WGS) entry which is preliminary data.</text>
</comment>
<gene>
    <name evidence="3" type="ORF">GGP41_005345</name>
</gene>
<name>A0A8H5ZLD7_COCSA</name>
<organism evidence="3 4">
    <name type="scientific">Cochliobolus sativus</name>
    <name type="common">Common root rot and spot blotch fungus</name>
    <name type="synonym">Bipolaris sorokiniana</name>
    <dbReference type="NCBI Taxonomy" id="45130"/>
    <lineage>
        <taxon>Eukaryota</taxon>
        <taxon>Fungi</taxon>
        <taxon>Dikarya</taxon>
        <taxon>Ascomycota</taxon>
        <taxon>Pezizomycotina</taxon>
        <taxon>Dothideomycetes</taxon>
        <taxon>Pleosporomycetidae</taxon>
        <taxon>Pleosporales</taxon>
        <taxon>Pleosporineae</taxon>
        <taxon>Pleosporaceae</taxon>
        <taxon>Bipolaris</taxon>
    </lineage>
</organism>
<dbReference type="AlphaFoldDB" id="A0A8H5ZLD7"/>
<evidence type="ECO:0000256" key="2">
    <source>
        <dbReference type="SAM" id="MobiDB-lite"/>
    </source>
</evidence>
<dbReference type="InterPro" id="IPR018860">
    <property type="entry name" value="APC_suCDC26"/>
</dbReference>
<evidence type="ECO:0008006" key="5">
    <source>
        <dbReference type="Google" id="ProtNLM"/>
    </source>
</evidence>
<evidence type="ECO:0000313" key="3">
    <source>
        <dbReference type="EMBL" id="KAF5849883.1"/>
    </source>
</evidence>
<keyword evidence="1" id="KW-0833">Ubl conjugation pathway</keyword>
<protein>
    <recommendedName>
        <fullName evidence="5">Anaphase-promoting complex subunit CDC26</fullName>
    </recommendedName>
</protein>
<dbReference type="Proteomes" id="UP000624244">
    <property type="component" value="Unassembled WGS sequence"/>
</dbReference>